<keyword evidence="4" id="KW-0410">Iron transport</keyword>
<evidence type="ECO:0000256" key="1">
    <source>
        <dbReference type="ARBA" id="ARBA00004196"/>
    </source>
</evidence>
<keyword evidence="4" id="KW-0408">Iron</keyword>
<dbReference type="Pfam" id="PF01497">
    <property type="entry name" value="Peripla_BP_2"/>
    <property type="match status" value="1"/>
</dbReference>
<dbReference type="Proteomes" id="UP000248925">
    <property type="component" value="Unassembled WGS sequence"/>
</dbReference>
<evidence type="ECO:0000313" key="7">
    <source>
        <dbReference type="EMBL" id="PZM16295.1"/>
    </source>
</evidence>
<dbReference type="PRINTS" id="PR01715">
    <property type="entry name" value="FERRIBNDNGPP"/>
</dbReference>
<accession>A0A2W4D1W4</accession>
<evidence type="ECO:0000256" key="2">
    <source>
        <dbReference type="ARBA" id="ARBA00008814"/>
    </source>
</evidence>
<dbReference type="PANTHER" id="PTHR30532:SF1">
    <property type="entry name" value="IRON(3+)-HYDROXAMATE-BINDING PROTEIN FHUD"/>
    <property type="match status" value="1"/>
</dbReference>
<dbReference type="PANTHER" id="PTHR30532">
    <property type="entry name" value="IRON III DICITRATE-BINDING PERIPLASMIC PROTEIN"/>
    <property type="match status" value="1"/>
</dbReference>
<keyword evidence="4" id="KW-0406">Ion transport</keyword>
<name>A0A2W4D1W4_9HYPH</name>
<feature type="domain" description="Fe/B12 periplasmic-binding" evidence="6">
    <location>
        <begin position="35"/>
        <end position="296"/>
    </location>
</feature>
<proteinExistence type="inferred from homology"/>
<gene>
    <name evidence="7" type="ORF">CPY51_04790</name>
</gene>
<keyword evidence="3" id="KW-0813">Transport</keyword>
<reference evidence="7 8" key="1">
    <citation type="journal article" date="2018" name="Sci. Rep.">
        <title>Rhizobium tumorigenes sp. nov., a novel plant tumorigenic bacterium isolated from cane gall tumors on thornless blackberry.</title>
        <authorList>
            <person name="Kuzmanovi N."/>
            <person name="Smalla K."/>
            <person name="Gronow S."/>
            <person name="PuBawska J."/>
        </authorList>
    </citation>
    <scope>NUCLEOTIDE SEQUENCE [LARGE SCALE GENOMIC DNA]</scope>
    <source>
        <strain evidence="7 8">CCBAU 85046</strain>
    </source>
</reference>
<dbReference type="EMBL" id="PCDP01000003">
    <property type="protein sequence ID" value="PZM16295.1"/>
    <property type="molecule type" value="Genomic_DNA"/>
</dbReference>
<comment type="caution">
    <text evidence="7">The sequence shown here is derived from an EMBL/GenBank/DDBJ whole genome shotgun (WGS) entry which is preliminary data.</text>
</comment>
<keyword evidence="5" id="KW-0732">Signal</keyword>
<protein>
    <submittedName>
        <fullName evidence="7">Amino acid ABC transporter substrate-binding protein</fullName>
    </submittedName>
</protein>
<dbReference type="InterPro" id="IPR051313">
    <property type="entry name" value="Bact_iron-sidero_bind"/>
</dbReference>
<dbReference type="SUPFAM" id="SSF53807">
    <property type="entry name" value="Helical backbone' metal receptor"/>
    <property type="match status" value="1"/>
</dbReference>
<dbReference type="AlphaFoldDB" id="A0A2W4D1W4"/>
<keyword evidence="8" id="KW-1185">Reference proteome</keyword>
<comment type="similarity">
    <text evidence="2">Belongs to the bacterial solute-binding protein 8 family.</text>
</comment>
<dbReference type="GO" id="GO:0030288">
    <property type="term" value="C:outer membrane-bounded periplasmic space"/>
    <property type="evidence" value="ECO:0007669"/>
    <property type="project" value="TreeGrafter"/>
</dbReference>
<evidence type="ECO:0000259" key="6">
    <source>
        <dbReference type="PROSITE" id="PS50983"/>
    </source>
</evidence>
<dbReference type="OrthoDB" id="8370650at2"/>
<dbReference type="Gene3D" id="3.40.50.1980">
    <property type="entry name" value="Nitrogenase molybdenum iron protein domain"/>
    <property type="match status" value="2"/>
</dbReference>
<dbReference type="InterPro" id="IPR002491">
    <property type="entry name" value="ABC_transptr_periplasmic_BD"/>
</dbReference>
<dbReference type="GO" id="GO:1901678">
    <property type="term" value="P:iron coordination entity transport"/>
    <property type="evidence" value="ECO:0007669"/>
    <property type="project" value="UniProtKB-ARBA"/>
</dbReference>
<evidence type="ECO:0000256" key="4">
    <source>
        <dbReference type="ARBA" id="ARBA00022496"/>
    </source>
</evidence>
<comment type="subcellular location">
    <subcellularLocation>
        <location evidence="1">Cell envelope</location>
    </subcellularLocation>
</comment>
<evidence type="ECO:0000256" key="3">
    <source>
        <dbReference type="ARBA" id="ARBA00022448"/>
    </source>
</evidence>
<organism evidence="7 8">
    <name type="scientific">Rhizobium tubonense</name>
    <dbReference type="NCBI Taxonomy" id="484088"/>
    <lineage>
        <taxon>Bacteria</taxon>
        <taxon>Pseudomonadati</taxon>
        <taxon>Pseudomonadota</taxon>
        <taxon>Alphaproteobacteria</taxon>
        <taxon>Hyphomicrobiales</taxon>
        <taxon>Rhizobiaceae</taxon>
        <taxon>Rhizobium/Agrobacterium group</taxon>
        <taxon>Rhizobium</taxon>
    </lineage>
</organism>
<dbReference type="PROSITE" id="PS50983">
    <property type="entry name" value="FE_B12_PBP"/>
    <property type="match status" value="1"/>
</dbReference>
<sequence length="296" mass="31896">MPLLDRPLSRRLLLGLASSAMLGVVRMGNAAESPRVATLDWAILETLLAIGANVVAATELRQFRDVAVTPALPPSVIDLGLRGTPNLELLRDARPDLIFNSNFYSWADDRMRLIAPVESHAVYQQGQSPYALSETMTLAIGDRLGLASGSGLVETCRQKLDAFGAVLAKGDHRPILPVNLGDARHFRVFGSDSMFGEVIARTGLENAWRDATSYSATAPVGIEALANMPDAWIVLIPPHPADAYAELQRSALWNALSPIRAGRVLLLGSINPYGALPAAMRFADLLTEGLSHAWNK</sequence>
<evidence type="ECO:0000313" key="8">
    <source>
        <dbReference type="Proteomes" id="UP000248925"/>
    </source>
</evidence>
<evidence type="ECO:0000256" key="5">
    <source>
        <dbReference type="ARBA" id="ARBA00022729"/>
    </source>
</evidence>